<evidence type="ECO:0000259" key="1">
    <source>
        <dbReference type="PROSITE" id="PS51750"/>
    </source>
</evidence>
<keyword evidence="3" id="KW-1185">Reference proteome</keyword>
<dbReference type="PROSITE" id="PS51750">
    <property type="entry name" value="BRO_N"/>
    <property type="match status" value="1"/>
</dbReference>
<evidence type="ECO:0000313" key="2">
    <source>
        <dbReference type="EMBL" id="MCV2885540.1"/>
    </source>
</evidence>
<comment type="caution">
    <text evidence="2">The sequence shown here is derived from an EMBL/GenBank/DDBJ whole genome shotgun (WGS) entry which is preliminary data.</text>
</comment>
<feature type="domain" description="Bro-N" evidence="1">
    <location>
        <begin position="5"/>
        <end position="125"/>
    </location>
</feature>
<dbReference type="Proteomes" id="UP001652504">
    <property type="component" value="Unassembled WGS sequence"/>
</dbReference>
<proteinExistence type="predicted"/>
<sequence length="261" mass="29447">MGSELINISYKGESGESKIRTVQVGEIVHVSLVDVVKTLSKENEELGEQNRQAAIPSIIRTVSSTLDKDEYIERPVENARYDNETELFVTHPGLYRIISVDKSKASRKFQKWLFHDVVPSIVKFGTYPAPENTGSSLSQMAELLAQNSRLLADTITRQDKLEDEVNTKFGALDDRVKQIESYGEDTSQYLTVGERLDELDITFDEKAREEIVAWCENITINSDYKRIKCPSNNRFNAKFAISVIDGAISNVKKLAAHRANK</sequence>
<organism evidence="2 3">
    <name type="scientific">Fluctibacter corallii</name>
    <dbReference type="NCBI Taxonomy" id="2984329"/>
    <lineage>
        <taxon>Bacteria</taxon>
        <taxon>Pseudomonadati</taxon>
        <taxon>Pseudomonadota</taxon>
        <taxon>Gammaproteobacteria</taxon>
        <taxon>Alteromonadales</taxon>
        <taxon>Alteromonadaceae</taxon>
        <taxon>Fluctibacter</taxon>
    </lineage>
</organism>
<accession>A0ABT3AA35</accession>
<protein>
    <submittedName>
        <fullName evidence="2">BRO family protein</fullName>
    </submittedName>
</protein>
<dbReference type="RefSeq" id="WP_263712826.1">
    <property type="nucleotide sequence ID" value="NZ_JAOWKX010000006.1"/>
</dbReference>
<dbReference type="EMBL" id="JAOWKX010000006">
    <property type="protein sequence ID" value="MCV2885540.1"/>
    <property type="molecule type" value="Genomic_DNA"/>
</dbReference>
<reference evidence="2 3" key="1">
    <citation type="submission" date="2022-10" db="EMBL/GenBank/DDBJ databases">
        <title>Aestuariibacter sp. AA17 isolated from Montipora capitata coral fragment.</title>
        <authorList>
            <person name="Emsley S.A."/>
            <person name="Pfannmuller K.M."/>
            <person name="Loughran R.M."/>
            <person name="Shlafstein M."/>
            <person name="Papke E."/>
            <person name="Saw J.H."/>
            <person name="Ushijima B."/>
            <person name="Videau P."/>
        </authorList>
    </citation>
    <scope>NUCLEOTIDE SEQUENCE [LARGE SCALE GENOMIC DNA]</scope>
    <source>
        <strain evidence="2 3">AA17</strain>
    </source>
</reference>
<gene>
    <name evidence="2" type="ORF">OE749_12620</name>
</gene>
<evidence type="ECO:0000313" key="3">
    <source>
        <dbReference type="Proteomes" id="UP001652504"/>
    </source>
</evidence>
<dbReference type="SMART" id="SM01040">
    <property type="entry name" value="Bro-N"/>
    <property type="match status" value="1"/>
</dbReference>
<dbReference type="InterPro" id="IPR003497">
    <property type="entry name" value="BRO_N_domain"/>
</dbReference>
<name>A0ABT3AA35_9ALTE</name>
<dbReference type="Pfam" id="PF02498">
    <property type="entry name" value="Bro-N"/>
    <property type="match status" value="1"/>
</dbReference>